<evidence type="ECO:0000313" key="3">
    <source>
        <dbReference type="Proteomes" id="UP001201163"/>
    </source>
</evidence>
<dbReference type="EMBL" id="JAKELL010000002">
    <property type="protein sequence ID" value="KAH9000158.1"/>
    <property type="molecule type" value="Genomic_DNA"/>
</dbReference>
<feature type="compositionally biased region" description="Polar residues" evidence="1">
    <location>
        <begin position="1"/>
        <end position="11"/>
    </location>
</feature>
<dbReference type="AlphaFoldDB" id="A0AAD4LQ92"/>
<accession>A0AAD4LQ92</accession>
<protein>
    <submittedName>
        <fullName evidence="2">Uncharacterized protein</fullName>
    </submittedName>
</protein>
<evidence type="ECO:0000313" key="2">
    <source>
        <dbReference type="EMBL" id="KAH9000158.1"/>
    </source>
</evidence>
<dbReference type="SUPFAM" id="SSF54427">
    <property type="entry name" value="NTF2-like"/>
    <property type="match status" value="1"/>
</dbReference>
<dbReference type="InterPro" id="IPR032710">
    <property type="entry name" value="NTF2-like_dom_sf"/>
</dbReference>
<feature type="compositionally biased region" description="Polar residues" evidence="1">
    <location>
        <begin position="18"/>
        <end position="30"/>
    </location>
</feature>
<keyword evidence="3" id="KW-1185">Reference proteome</keyword>
<name>A0AAD4LQ92_9AGAM</name>
<organism evidence="2 3">
    <name type="scientific">Lactarius akahatsu</name>
    <dbReference type="NCBI Taxonomy" id="416441"/>
    <lineage>
        <taxon>Eukaryota</taxon>
        <taxon>Fungi</taxon>
        <taxon>Dikarya</taxon>
        <taxon>Basidiomycota</taxon>
        <taxon>Agaricomycotina</taxon>
        <taxon>Agaricomycetes</taxon>
        <taxon>Russulales</taxon>
        <taxon>Russulaceae</taxon>
        <taxon>Lactarius</taxon>
    </lineage>
</organism>
<gene>
    <name evidence="2" type="ORF">EDB92DRAFT_1829661</name>
</gene>
<sequence length="356" mass="39055">MRHQTTNNSLSHPPPMSQMRTRASNSQSTRLLHGHSSSPQSFFSPPPSQTAWDTLHHILQLKRQISRSSSSTGPPAVSPSPSCRKLYLASKEPQPNSSPSKKRPAESYADVVAAALNESARLSQERSGRAASTSSTPLRVYEKRQLLRDGTNLTPRNGPGRRERVRDSLSSAGHSSPPILDTNSHHPSAEALMDSEPPRPVEPSEPVAGASSPLNIKRLPSGEKDEMESAGFRYLARYCRTFDTDRRALREAYAPDATFSCPSRNLRAKGGDGILDALTTLGHDFLCSERKAKYEVSFLPGIGTLLAVAQDEGAGYSMNFVLQPGDHEDREPELEHDTEQWPLVAIMHQIAFREGS</sequence>
<dbReference type="Gene3D" id="3.10.450.50">
    <property type="match status" value="1"/>
</dbReference>
<proteinExistence type="predicted"/>
<feature type="region of interest" description="Disordered" evidence="1">
    <location>
        <begin position="1"/>
        <end position="223"/>
    </location>
</feature>
<comment type="caution">
    <text evidence="2">The sequence shown here is derived from an EMBL/GenBank/DDBJ whole genome shotgun (WGS) entry which is preliminary data.</text>
</comment>
<reference evidence="2" key="1">
    <citation type="submission" date="2022-01" db="EMBL/GenBank/DDBJ databases">
        <title>Comparative genomics reveals a dynamic genome evolution in the ectomycorrhizal milk-cap (Lactarius) mushrooms.</title>
        <authorList>
            <consortium name="DOE Joint Genome Institute"/>
            <person name="Lebreton A."/>
            <person name="Tang N."/>
            <person name="Kuo A."/>
            <person name="LaButti K."/>
            <person name="Drula E."/>
            <person name="Barry K."/>
            <person name="Clum A."/>
            <person name="Lipzen A."/>
            <person name="Mousain D."/>
            <person name="Ng V."/>
            <person name="Wang R."/>
            <person name="Wang X."/>
            <person name="Dai Y."/>
            <person name="Henrissat B."/>
            <person name="Grigoriev I.V."/>
            <person name="Guerin-Laguette A."/>
            <person name="Yu F."/>
            <person name="Martin F.M."/>
        </authorList>
    </citation>
    <scope>NUCLEOTIDE SEQUENCE</scope>
    <source>
        <strain evidence="2">QP</strain>
    </source>
</reference>
<dbReference type="Proteomes" id="UP001201163">
    <property type="component" value="Unassembled WGS sequence"/>
</dbReference>
<evidence type="ECO:0000256" key="1">
    <source>
        <dbReference type="SAM" id="MobiDB-lite"/>
    </source>
</evidence>